<evidence type="ECO:0000256" key="1">
    <source>
        <dbReference type="ARBA" id="ARBA00022723"/>
    </source>
</evidence>
<accession>A0A834FTC0</accession>
<gene>
    <name evidence="7" type="ORF">RHSIM_RhsimUnG0240100</name>
</gene>
<proteinExistence type="predicted"/>
<dbReference type="GO" id="GO:0008270">
    <property type="term" value="F:zinc ion binding"/>
    <property type="evidence" value="ECO:0007669"/>
    <property type="project" value="UniProtKB-KW"/>
</dbReference>
<dbReference type="OrthoDB" id="1587475at2759"/>
<keyword evidence="2 4" id="KW-0863">Zinc-finger</keyword>
<evidence type="ECO:0000256" key="3">
    <source>
        <dbReference type="ARBA" id="ARBA00022833"/>
    </source>
</evidence>
<organism evidence="7 8">
    <name type="scientific">Rhododendron simsii</name>
    <name type="common">Sims's rhododendron</name>
    <dbReference type="NCBI Taxonomy" id="118357"/>
    <lineage>
        <taxon>Eukaryota</taxon>
        <taxon>Viridiplantae</taxon>
        <taxon>Streptophyta</taxon>
        <taxon>Embryophyta</taxon>
        <taxon>Tracheophyta</taxon>
        <taxon>Spermatophyta</taxon>
        <taxon>Magnoliopsida</taxon>
        <taxon>eudicotyledons</taxon>
        <taxon>Gunneridae</taxon>
        <taxon>Pentapetalae</taxon>
        <taxon>asterids</taxon>
        <taxon>Ericales</taxon>
        <taxon>Ericaceae</taxon>
        <taxon>Ericoideae</taxon>
        <taxon>Rhodoreae</taxon>
        <taxon>Rhododendron</taxon>
    </lineage>
</organism>
<reference evidence="7" key="1">
    <citation type="submission" date="2019-11" db="EMBL/GenBank/DDBJ databases">
        <authorList>
            <person name="Liu Y."/>
            <person name="Hou J."/>
            <person name="Li T.-Q."/>
            <person name="Guan C.-H."/>
            <person name="Wu X."/>
            <person name="Wu H.-Z."/>
            <person name="Ling F."/>
            <person name="Zhang R."/>
            <person name="Shi X.-G."/>
            <person name="Ren J.-P."/>
            <person name="Chen E.-F."/>
            <person name="Sun J.-M."/>
        </authorList>
    </citation>
    <scope>NUCLEOTIDE SEQUENCE</scope>
    <source>
        <strain evidence="7">Adult_tree_wgs_1</strain>
        <tissue evidence="7">Leaves</tissue>
    </source>
</reference>
<keyword evidence="3" id="KW-0862">Zinc</keyword>
<evidence type="ECO:0000256" key="4">
    <source>
        <dbReference type="PROSITE-ProRule" id="PRU00325"/>
    </source>
</evidence>
<dbReference type="AlphaFoldDB" id="A0A834FTC0"/>
<dbReference type="Pfam" id="PF03108">
    <property type="entry name" value="DBD_Tnp_Mut"/>
    <property type="match status" value="1"/>
</dbReference>
<dbReference type="PROSITE" id="PS50966">
    <property type="entry name" value="ZF_SWIM"/>
    <property type="match status" value="1"/>
</dbReference>
<dbReference type="Pfam" id="PF10551">
    <property type="entry name" value="MULE"/>
    <property type="match status" value="1"/>
</dbReference>
<sequence>MTNADGSLGKYMGGVSEATVIEEGISFEELVIKVCSRMDMSHDGKSLFYSTSRDKSKHLRMRDADGVSMMFYLNEDEVDIFVEEETLANTPKQCNISSRGYTWARYGFEEEVNVFNFFIKESNLLSSSPSTAEGEPPSSSKDSLTICHEMGLVPYSQQRGEDILSGDGQLFDNHRLFKKAVILFAALNKFTFKYLDNSRHYYRLACVVDGCPWKLTARAQGKSQLIRVIKMNNEHCHTAQDNSNFKPRIRAKEMGMIFMDKIAGQPNFLPRSICKDFELAFHTPLTYSQGWRTRERARELISGPVSMTYHLVPWMCQRLIESIPNTKAVWSSSEDGKFKQLFVAYGCNITGFLAGCRPILFIDACFLTGPYRGSCLSAVAYDANDQLYPLAYAIVSSENYEDWLWFMHNLKEIVGEKQVVVVTDRNPGLLRAVKELFGEECNAWCVRHVKENFSKFATGKGMKGNPKKTALHLFTKIAYACDERLYGVYLTKLFGLSPELSKWVEENGPQHWANARFPYRRWDKLYTNIAESFNNWILKLRDLDIIQFMKGHVTLTTDMLYRHKMEAGKWHPLPVGRNIDKMIKESQEKARGFTCRPTSPTEFIVSTSDWKSHAVKLHPFYCSCLRWQMKGIPCKHAVRAIEGSSYNIYNLVDPFYRVESQLLIYTTVMSPVPLHDMPSSTDMVPQVAEIQYGCEDLDITTSSSTATEALRPPATKRPAGRPKKKRIESQFQDKQTVFCGLCHEPGHNRSTCKSPLPG</sequence>
<name>A0A834FTC0_RHOSS</name>
<feature type="domain" description="SWIM-type" evidence="6">
    <location>
        <begin position="613"/>
        <end position="645"/>
    </location>
</feature>
<dbReference type="PANTHER" id="PTHR31973">
    <property type="entry name" value="POLYPROTEIN, PUTATIVE-RELATED"/>
    <property type="match status" value="1"/>
</dbReference>
<keyword evidence="1" id="KW-0479">Metal-binding</keyword>
<dbReference type="EMBL" id="WJXA01000529">
    <property type="protein sequence ID" value="KAF7112332.1"/>
    <property type="molecule type" value="Genomic_DNA"/>
</dbReference>
<comment type="caution">
    <text evidence="7">The sequence shown here is derived from an EMBL/GenBank/DDBJ whole genome shotgun (WGS) entry which is preliminary data.</text>
</comment>
<dbReference type="Proteomes" id="UP000626092">
    <property type="component" value="Unassembled WGS sequence"/>
</dbReference>
<dbReference type="InterPro" id="IPR006564">
    <property type="entry name" value="Znf_PMZ"/>
</dbReference>
<dbReference type="InterPro" id="IPR004332">
    <property type="entry name" value="Transposase_MuDR"/>
</dbReference>
<dbReference type="Pfam" id="PF04434">
    <property type="entry name" value="SWIM"/>
    <property type="match status" value="1"/>
</dbReference>
<evidence type="ECO:0000313" key="7">
    <source>
        <dbReference type="EMBL" id="KAF7112332.1"/>
    </source>
</evidence>
<dbReference type="InterPro" id="IPR007527">
    <property type="entry name" value="Znf_SWIM"/>
</dbReference>
<feature type="region of interest" description="Disordered" evidence="5">
    <location>
        <begin position="705"/>
        <end position="728"/>
    </location>
</feature>
<evidence type="ECO:0000256" key="5">
    <source>
        <dbReference type="SAM" id="MobiDB-lite"/>
    </source>
</evidence>
<evidence type="ECO:0000313" key="8">
    <source>
        <dbReference type="Proteomes" id="UP000626092"/>
    </source>
</evidence>
<protein>
    <recommendedName>
        <fullName evidence="6">SWIM-type domain-containing protein</fullName>
    </recommendedName>
</protein>
<dbReference type="PANTHER" id="PTHR31973:SF157">
    <property type="entry name" value="SWIM-TYPE DOMAIN-CONTAINING PROTEIN"/>
    <property type="match status" value="1"/>
</dbReference>
<evidence type="ECO:0000256" key="2">
    <source>
        <dbReference type="ARBA" id="ARBA00022771"/>
    </source>
</evidence>
<evidence type="ECO:0000259" key="6">
    <source>
        <dbReference type="PROSITE" id="PS50966"/>
    </source>
</evidence>
<keyword evidence="8" id="KW-1185">Reference proteome</keyword>
<dbReference type="SMART" id="SM00575">
    <property type="entry name" value="ZnF_PMZ"/>
    <property type="match status" value="1"/>
</dbReference>
<dbReference type="InterPro" id="IPR018289">
    <property type="entry name" value="MULE_transposase_dom"/>
</dbReference>